<keyword evidence="4" id="KW-0808">Transferase</keyword>
<dbReference type="InterPro" id="IPR050973">
    <property type="entry name" value="H3K9_Histone-Lys_N-MTase"/>
</dbReference>
<feature type="domain" description="SET" evidence="8">
    <location>
        <begin position="115"/>
        <end position="246"/>
    </location>
</feature>
<dbReference type="AlphaFoldDB" id="A0A1B0A656"/>
<dbReference type="GO" id="GO:0005694">
    <property type="term" value="C:chromosome"/>
    <property type="evidence" value="ECO:0007669"/>
    <property type="project" value="UniProtKB-SubCell"/>
</dbReference>
<keyword evidence="2" id="KW-0158">Chromosome</keyword>
<dbReference type="VEuPathDB" id="VectorBase:GPAI035612"/>
<dbReference type="Pfam" id="PF00856">
    <property type="entry name" value="SET"/>
    <property type="match status" value="1"/>
</dbReference>
<dbReference type="SUPFAM" id="SSF82199">
    <property type="entry name" value="SET domain"/>
    <property type="match status" value="1"/>
</dbReference>
<dbReference type="GO" id="GO:0008757">
    <property type="term" value="F:S-adenosylmethionine-dependent methyltransferase activity"/>
    <property type="evidence" value="ECO:0007669"/>
    <property type="project" value="UniProtKB-ARBA"/>
</dbReference>
<evidence type="ECO:0008006" key="12">
    <source>
        <dbReference type="Google" id="ProtNLM"/>
    </source>
</evidence>
<evidence type="ECO:0000313" key="10">
    <source>
        <dbReference type="EnsemblMetazoa" id="GPAI035612-PA"/>
    </source>
</evidence>
<keyword evidence="11" id="KW-1185">Reference proteome</keyword>
<dbReference type="STRING" id="7398.A0A1B0A656"/>
<keyword evidence="3" id="KW-0489">Methyltransferase</keyword>
<comment type="subcellular location">
    <subcellularLocation>
        <location evidence="1">Chromosome</location>
    </subcellularLocation>
</comment>
<feature type="domain" description="Pre-SET" evidence="9">
    <location>
        <begin position="49"/>
        <end position="112"/>
    </location>
</feature>
<dbReference type="InterPro" id="IPR001214">
    <property type="entry name" value="SET_dom"/>
</dbReference>
<dbReference type="GO" id="GO:0042054">
    <property type="term" value="F:histone methyltransferase activity"/>
    <property type="evidence" value="ECO:0007669"/>
    <property type="project" value="InterPro"/>
</dbReference>
<dbReference type="PANTHER" id="PTHR46223:SF3">
    <property type="entry name" value="HISTONE-LYSINE N-METHYLTRANSFERASE SET-23"/>
    <property type="match status" value="1"/>
</dbReference>
<protein>
    <recommendedName>
        <fullName evidence="12">SET domain-containing protein</fullName>
    </recommendedName>
</protein>
<dbReference type="Gene3D" id="2.170.270.10">
    <property type="entry name" value="SET domain"/>
    <property type="match status" value="1"/>
</dbReference>
<dbReference type="GO" id="GO:0032259">
    <property type="term" value="P:methylation"/>
    <property type="evidence" value="ECO:0007669"/>
    <property type="project" value="UniProtKB-KW"/>
</dbReference>
<dbReference type="InterPro" id="IPR007728">
    <property type="entry name" value="Pre-SET_dom"/>
</dbReference>
<evidence type="ECO:0000313" key="11">
    <source>
        <dbReference type="Proteomes" id="UP000092445"/>
    </source>
</evidence>
<dbReference type="GO" id="GO:0005634">
    <property type="term" value="C:nucleus"/>
    <property type="evidence" value="ECO:0007669"/>
    <property type="project" value="InterPro"/>
</dbReference>
<dbReference type="PROSITE" id="PS50867">
    <property type="entry name" value="PRE_SET"/>
    <property type="match status" value="1"/>
</dbReference>
<dbReference type="GO" id="GO:0008170">
    <property type="term" value="F:N-methyltransferase activity"/>
    <property type="evidence" value="ECO:0007669"/>
    <property type="project" value="UniProtKB-ARBA"/>
</dbReference>
<organism evidence="10 11">
    <name type="scientific">Glossina pallidipes</name>
    <name type="common">Tsetse fly</name>
    <dbReference type="NCBI Taxonomy" id="7398"/>
    <lineage>
        <taxon>Eukaryota</taxon>
        <taxon>Metazoa</taxon>
        <taxon>Ecdysozoa</taxon>
        <taxon>Arthropoda</taxon>
        <taxon>Hexapoda</taxon>
        <taxon>Insecta</taxon>
        <taxon>Pterygota</taxon>
        <taxon>Neoptera</taxon>
        <taxon>Endopterygota</taxon>
        <taxon>Diptera</taxon>
        <taxon>Brachycera</taxon>
        <taxon>Muscomorpha</taxon>
        <taxon>Hippoboscoidea</taxon>
        <taxon>Glossinidae</taxon>
        <taxon>Glossina</taxon>
    </lineage>
</organism>
<evidence type="ECO:0000256" key="7">
    <source>
        <dbReference type="ARBA" id="ARBA00022833"/>
    </source>
</evidence>
<sequence>MESNIIIKDEYEHLDNCIEYILENVLSKETQQDEEYMQLQDDYNSILINKCHCSALSCLCDVDCNHGGNYVKDSQSKELVLNSEKHQELIYECTSLCACEPEKCVNRLVQYGPRNNLKIIYSDRYQSKGLITTEIIPKGAFICEYAGELLTLRQAQRRMEENDTNQRMNYVLSLCESASNGSRIMNKVLLTTVDPGRKGNIGRYLNHSCQPNCQIKSVRIDCPIPKIAIFSKNLIKAGEELCFHYNEGVIRKNQLTVQGQKGILCLCGAETCEKKHRNKIK</sequence>
<dbReference type="SMART" id="SM00317">
    <property type="entry name" value="SET"/>
    <property type="match status" value="1"/>
</dbReference>
<evidence type="ECO:0000259" key="8">
    <source>
        <dbReference type="PROSITE" id="PS50280"/>
    </source>
</evidence>
<keyword evidence="7" id="KW-0862">Zinc</keyword>
<evidence type="ECO:0000256" key="2">
    <source>
        <dbReference type="ARBA" id="ARBA00022454"/>
    </source>
</evidence>
<evidence type="ECO:0000256" key="6">
    <source>
        <dbReference type="ARBA" id="ARBA00022723"/>
    </source>
</evidence>
<evidence type="ECO:0000256" key="5">
    <source>
        <dbReference type="ARBA" id="ARBA00022691"/>
    </source>
</evidence>
<evidence type="ECO:0000256" key="4">
    <source>
        <dbReference type="ARBA" id="ARBA00022679"/>
    </source>
</evidence>
<reference evidence="11" key="1">
    <citation type="submission" date="2014-03" db="EMBL/GenBank/DDBJ databases">
        <authorList>
            <person name="Aksoy S."/>
            <person name="Warren W."/>
            <person name="Wilson R.K."/>
        </authorList>
    </citation>
    <scope>NUCLEOTIDE SEQUENCE [LARGE SCALE GENOMIC DNA]</scope>
    <source>
        <strain evidence="11">IAEA</strain>
    </source>
</reference>
<evidence type="ECO:0000256" key="3">
    <source>
        <dbReference type="ARBA" id="ARBA00022603"/>
    </source>
</evidence>
<dbReference type="PANTHER" id="PTHR46223">
    <property type="entry name" value="HISTONE-LYSINE N-METHYLTRANSFERASE SUV39H"/>
    <property type="match status" value="1"/>
</dbReference>
<reference evidence="10" key="2">
    <citation type="submission" date="2020-05" db="UniProtKB">
        <authorList>
            <consortium name="EnsemblMetazoa"/>
        </authorList>
    </citation>
    <scope>IDENTIFICATION</scope>
    <source>
        <strain evidence="10">IAEA</strain>
    </source>
</reference>
<accession>A0A1B0A656</accession>
<dbReference type="GO" id="GO:0008270">
    <property type="term" value="F:zinc ion binding"/>
    <property type="evidence" value="ECO:0007669"/>
    <property type="project" value="InterPro"/>
</dbReference>
<name>A0A1B0A656_GLOPL</name>
<evidence type="ECO:0000259" key="9">
    <source>
        <dbReference type="PROSITE" id="PS50867"/>
    </source>
</evidence>
<evidence type="ECO:0000256" key="1">
    <source>
        <dbReference type="ARBA" id="ARBA00004286"/>
    </source>
</evidence>
<proteinExistence type="predicted"/>
<dbReference type="PROSITE" id="PS50280">
    <property type="entry name" value="SET"/>
    <property type="match status" value="1"/>
</dbReference>
<dbReference type="Proteomes" id="UP000092445">
    <property type="component" value="Unassembled WGS sequence"/>
</dbReference>
<keyword evidence="6" id="KW-0479">Metal-binding</keyword>
<dbReference type="InterPro" id="IPR046341">
    <property type="entry name" value="SET_dom_sf"/>
</dbReference>
<keyword evidence="5" id="KW-0949">S-adenosyl-L-methionine</keyword>
<dbReference type="EnsemblMetazoa" id="GPAI035612-RA">
    <property type="protein sequence ID" value="GPAI035612-PA"/>
    <property type="gene ID" value="GPAI035612"/>
</dbReference>